<protein>
    <submittedName>
        <fullName evidence="7">Murein hydrolase regulator LrgA</fullName>
    </submittedName>
</protein>
<dbReference type="RefSeq" id="WP_153929686.1">
    <property type="nucleotide sequence ID" value="NZ_QORN01000030.1"/>
</dbReference>
<accession>A0ABR8P8N2</accession>
<feature type="transmembrane region" description="Helical" evidence="6">
    <location>
        <begin position="38"/>
        <end position="56"/>
    </location>
</feature>
<dbReference type="GO" id="GO:0016787">
    <property type="term" value="F:hydrolase activity"/>
    <property type="evidence" value="ECO:0007669"/>
    <property type="project" value="UniProtKB-KW"/>
</dbReference>
<dbReference type="Proteomes" id="UP000704341">
    <property type="component" value="Unassembled WGS sequence"/>
</dbReference>
<keyword evidence="8" id="KW-1185">Reference proteome</keyword>
<evidence type="ECO:0000256" key="3">
    <source>
        <dbReference type="ARBA" id="ARBA00022692"/>
    </source>
</evidence>
<evidence type="ECO:0000256" key="4">
    <source>
        <dbReference type="ARBA" id="ARBA00022989"/>
    </source>
</evidence>
<evidence type="ECO:0000256" key="5">
    <source>
        <dbReference type="ARBA" id="ARBA00023136"/>
    </source>
</evidence>
<reference evidence="7 8" key="1">
    <citation type="submission" date="2018-07" db="EMBL/GenBank/DDBJ databases">
        <title>Phylogenomic Insights into understanding Host Adaptation of Lactobacillus reuteri by a novel species, Lactobacillus spp. M31.</title>
        <authorList>
            <person name="Sharma S."/>
            <person name="Patil P."/>
            <person name="Korpole S."/>
            <person name="Patil P.B."/>
        </authorList>
    </citation>
    <scope>NUCLEOTIDE SEQUENCE [LARGE SCALE GENOMIC DNA]</scope>
    <source>
        <strain evidence="7 8">M31</strain>
    </source>
</reference>
<gene>
    <name evidence="7" type="ORF">DTK66_08065</name>
</gene>
<comment type="subcellular location">
    <subcellularLocation>
        <location evidence="1">Cell membrane</location>
        <topology evidence="1">Multi-pass membrane protein</topology>
    </subcellularLocation>
</comment>
<organism evidence="7 8">
    <name type="scientific">Limosilactobacillus walteri</name>
    <dbReference type="NCBI Taxonomy" id="2268022"/>
    <lineage>
        <taxon>Bacteria</taxon>
        <taxon>Bacillati</taxon>
        <taxon>Bacillota</taxon>
        <taxon>Bacilli</taxon>
        <taxon>Lactobacillales</taxon>
        <taxon>Lactobacillaceae</taxon>
        <taxon>Limosilactobacillus</taxon>
    </lineage>
</organism>
<dbReference type="Pfam" id="PF03788">
    <property type="entry name" value="LrgA"/>
    <property type="match status" value="1"/>
</dbReference>
<dbReference type="PANTHER" id="PTHR33931">
    <property type="entry name" value="HOLIN-LIKE PROTEIN CIDA-RELATED"/>
    <property type="match status" value="1"/>
</dbReference>
<keyword evidence="3 6" id="KW-0812">Transmembrane</keyword>
<name>A0ABR8P8N2_9LACO</name>
<proteinExistence type="predicted"/>
<evidence type="ECO:0000256" key="2">
    <source>
        <dbReference type="ARBA" id="ARBA00022475"/>
    </source>
</evidence>
<evidence type="ECO:0000313" key="8">
    <source>
        <dbReference type="Proteomes" id="UP000704341"/>
    </source>
</evidence>
<feature type="transmembrane region" description="Helical" evidence="6">
    <location>
        <begin position="12"/>
        <end position="32"/>
    </location>
</feature>
<keyword evidence="4 6" id="KW-1133">Transmembrane helix</keyword>
<sequence length="147" mass="16116">MTPKGKKEKKAPILVQMGIFAGVLWVASIISGILPSSFIVPTPVIGLVLLYLLLTFRIIKVEWVEEFGMFMISLIGFLFVPSGIQIANDLGVLREEGLQIVFVIIVATIALLVVTAYVTRFVIAIHRHINKKRGQVTQGGVEDGSIE</sequence>
<feature type="transmembrane region" description="Helical" evidence="6">
    <location>
        <begin position="68"/>
        <end position="88"/>
    </location>
</feature>
<dbReference type="EMBL" id="QORN01000030">
    <property type="protein sequence ID" value="MBD5807047.1"/>
    <property type="molecule type" value="Genomic_DNA"/>
</dbReference>
<comment type="caution">
    <text evidence="7">The sequence shown here is derived from an EMBL/GenBank/DDBJ whole genome shotgun (WGS) entry which is preliminary data.</text>
</comment>
<dbReference type="InterPro" id="IPR005538">
    <property type="entry name" value="LrgA/CidA"/>
</dbReference>
<keyword evidence="5 6" id="KW-0472">Membrane</keyword>
<keyword evidence="2" id="KW-1003">Cell membrane</keyword>
<evidence type="ECO:0000256" key="1">
    <source>
        <dbReference type="ARBA" id="ARBA00004651"/>
    </source>
</evidence>
<evidence type="ECO:0000313" key="7">
    <source>
        <dbReference type="EMBL" id="MBD5807047.1"/>
    </source>
</evidence>
<keyword evidence="7" id="KW-0378">Hydrolase</keyword>
<evidence type="ECO:0000256" key="6">
    <source>
        <dbReference type="SAM" id="Phobius"/>
    </source>
</evidence>
<feature type="transmembrane region" description="Helical" evidence="6">
    <location>
        <begin position="100"/>
        <end position="123"/>
    </location>
</feature>
<dbReference type="PANTHER" id="PTHR33931:SF4">
    <property type="entry name" value="ANTIHOLIN-LIKE PROTEIN LRGA"/>
    <property type="match status" value="1"/>
</dbReference>